<evidence type="ECO:0000256" key="2">
    <source>
        <dbReference type="ARBA" id="ARBA00006247"/>
    </source>
</evidence>
<dbReference type="SUPFAM" id="SSF53187">
    <property type="entry name" value="Zn-dependent exopeptidases"/>
    <property type="match status" value="1"/>
</dbReference>
<dbReference type="GO" id="GO:0006526">
    <property type="term" value="P:L-arginine biosynthetic process"/>
    <property type="evidence" value="ECO:0007669"/>
    <property type="project" value="TreeGrafter"/>
</dbReference>
<dbReference type="SUPFAM" id="SSF55031">
    <property type="entry name" value="Bacterial exopeptidase dimerisation domain"/>
    <property type="match status" value="1"/>
</dbReference>
<dbReference type="GO" id="GO:0008270">
    <property type="term" value="F:zinc ion binding"/>
    <property type="evidence" value="ECO:0007669"/>
    <property type="project" value="InterPro"/>
</dbReference>
<sequence>MDWLQAAKERQDELIQELQELVQINSVLDENTITSEVPFGDGPLKALEWLLAKGQAEGLQTKNIDNYAGHIQMGEGDDLLGILCHVDVVPVGDETDWTYPPFSGTVADGKLFARGAIDDKGPTIAAWMAMKLVKDAGIELNKRVRMIIGTDEETGFRCVDHYFKHEEMPTIGFAPDADFPLINAEKGIAELVFSQNKTGDASKEQLLLFNAGKRPNMVPDFAKATVQFVSPQFEQNFHAFLSKNQLEGSLLIEGSRYIITIKGKAAHAMEPEKGVNAAVYLTAFLQQELTTEASKQFVDFTADVFYQDHYGNKLDLQFEDEMSGKTTLNPGIVTYDVAKGGSMVISMRYSVTYPFDEKITEAQRLAVAKGFSLDIQDDSKPHYVSEDDAFIQTLADIYRRQTGDYETPLLSTGGGTYARVMKKGVAFGMLFPGEPDVAHRADEFVVIENLIKAAAIYAEAIVELAGNK</sequence>
<evidence type="ECO:0000256" key="8">
    <source>
        <dbReference type="ARBA" id="ARBA00023049"/>
    </source>
</evidence>
<keyword evidence="4" id="KW-0479">Metal-binding</keyword>
<keyword evidence="6" id="KW-0862">Zinc</keyword>
<dbReference type="Proteomes" id="UP000037326">
    <property type="component" value="Unassembled WGS sequence"/>
</dbReference>
<dbReference type="Pfam" id="PF01546">
    <property type="entry name" value="Peptidase_M20"/>
    <property type="match status" value="1"/>
</dbReference>
<evidence type="ECO:0000259" key="9">
    <source>
        <dbReference type="Pfam" id="PF07687"/>
    </source>
</evidence>
<dbReference type="CDD" id="cd03888">
    <property type="entry name" value="M20_PepV"/>
    <property type="match status" value="1"/>
</dbReference>
<dbReference type="PANTHER" id="PTHR43808:SF31">
    <property type="entry name" value="N-ACETYL-L-CITRULLINE DEACETYLASE"/>
    <property type="match status" value="1"/>
</dbReference>
<feature type="domain" description="Peptidase M20 dimerisation" evidence="9">
    <location>
        <begin position="257"/>
        <end position="332"/>
    </location>
</feature>
<dbReference type="Pfam" id="PF07687">
    <property type="entry name" value="M20_dimer"/>
    <property type="match status" value="1"/>
</dbReference>
<keyword evidence="5" id="KW-0378">Hydrolase</keyword>
<dbReference type="Gene3D" id="3.30.70.360">
    <property type="match status" value="2"/>
</dbReference>
<dbReference type="GeneID" id="96599633"/>
<dbReference type="PANTHER" id="PTHR43808">
    <property type="entry name" value="ACETYLORNITHINE DEACETYLASE"/>
    <property type="match status" value="1"/>
</dbReference>
<dbReference type="GO" id="GO:0008237">
    <property type="term" value="F:metallopeptidase activity"/>
    <property type="evidence" value="ECO:0007669"/>
    <property type="project" value="UniProtKB-KW"/>
</dbReference>
<evidence type="ECO:0000256" key="5">
    <source>
        <dbReference type="ARBA" id="ARBA00022801"/>
    </source>
</evidence>
<name>A0A0K9F7N7_9BACI</name>
<evidence type="ECO:0000256" key="4">
    <source>
        <dbReference type="ARBA" id="ARBA00022723"/>
    </source>
</evidence>
<evidence type="ECO:0000313" key="11">
    <source>
        <dbReference type="Proteomes" id="UP000037326"/>
    </source>
</evidence>
<dbReference type="AlphaFoldDB" id="A0A0K9F7N7"/>
<dbReference type="EMBL" id="LFXJ01000008">
    <property type="protein sequence ID" value="KMY30111.1"/>
    <property type="molecule type" value="Genomic_DNA"/>
</dbReference>
<evidence type="ECO:0000256" key="1">
    <source>
        <dbReference type="ARBA" id="ARBA00001947"/>
    </source>
</evidence>
<dbReference type="NCBIfam" id="NF005591">
    <property type="entry name" value="PRK07318.1"/>
    <property type="match status" value="1"/>
</dbReference>
<dbReference type="NCBIfam" id="TIGR01887">
    <property type="entry name" value="dipeptidaselike"/>
    <property type="match status" value="1"/>
</dbReference>
<comment type="similarity">
    <text evidence="2">Belongs to the peptidase M20A family.</text>
</comment>
<dbReference type="InterPro" id="IPR010964">
    <property type="entry name" value="M20A_pepV-rel"/>
</dbReference>
<evidence type="ECO:0000256" key="6">
    <source>
        <dbReference type="ARBA" id="ARBA00022833"/>
    </source>
</evidence>
<dbReference type="PATRIC" id="fig|582475.4.peg.4156"/>
<dbReference type="RefSeq" id="WP_049667440.1">
    <property type="nucleotide sequence ID" value="NZ_JBIVOC010000003.1"/>
</dbReference>
<comment type="caution">
    <text evidence="10">The sequence shown here is derived from an EMBL/GenBank/DDBJ whole genome shotgun (WGS) entry which is preliminary data.</text>
</comment>
<dbReference type="GO" id="GO:0006508">
    <property type="term" value="P:proteolysis"/>
    <property type="evidence" value="ECO:0007669"/>
    <property type="project" value="UniProtKB-KW"/>
</dbReference>
<proteinExistence type="inferred from homology"/>
<accession>A0A0K9F7N7</accession>
<dbReference type="InterPro" id="IPR002933">
    <property type="entry name" value="Peptidase_M20"/>
</dbReference>
<dbReference type="InterPro" id="IPR050072">
    <property type="entry name" value="Peptidase_M20A"/>
</dbReference>
<comment type="cofactor">
    <cofactor evidence="1">
        <name>Zn(2+)</name>
        <dbReference type="ChEBI" id="CHEBI:29105"/>
    </cofactor>
</comment>
<reference evidence="11" key="1">
    <citation type="submission" date="2015-07" db="EMBL/GenBank/DDBJ databases">
        <authorList>
            <consortium name="Consortium for Microbial Forensics and Genomics (microFORGE)"/>
            <person name="Knight B.M."/>
            <person name="Roberts D.P."/>
            <person name="Lin D."/>
            <person name="Hari K."/>
            <person name="Fletcher J."/>
            <person name="Melcher U."/>
            <person name="Blagden T."/>
            <person name="Winegar R.A."/>
        </authorList>
    </citation>
    <scope>NUCLEOTIDE SEQUENCE [LARGE SCALE GENOMIC DNA]</scope>
    <source>
        <strain evidence="11">DSM 23493</strain>
    </source>
</reference>
<dbReference type="InterPro" id="IPR011650">
    <property type="entry name" value="Peptidase_M20_dimer"/>
</dbReference>
<organism evidence="10 11">
    <name type="scientific">Lysinibacillus xylanilyticus</name>
    <dbReference type="NCBI Taxonomy" id="582475"/>
    <lineage>
        <taxon>Bacteria</taxon>
        <taxon>Bacillati</taxon>
        <taxon>Bacillota</taxon>
        <taxon>Bacilli</taxon>
        <taxon>Bacillales</taxon>
        <taxon>Bacillaceae</taxon>
        <taxon>Lysinibacillus</taxon>
    </lineage>
</organism>
<dbReference type="GO" id="GO:0008777">
    <property type="term" value="F:acetylornithine deacetylase activity"/>
    <property type="evidence" value="ECO:0007669"/>
    <property type="project" value="TreeGrafter"/>
</dbReference>
<evidence type="ECO:0000313" key="10">
    <source>
        <dbReference type="EMBL" id="KMY30111.1"/>
    </source>
</evidence>
<keyword evidence="7" id="KW-0224">Dipeptidase</keyword>
<gene>
    <name evidence="10" type="ORF">ACZ11_15505</name>
</gene>
<evidence type="ECO:0000256" key="7">
    <source>
        <dbReference type="ARBA" id="ARBA00022997"/>
    </source>
</evidence>
<evidence type="ECO:0000256" key="3">
    <source>
        <dbReference type="ARBA" id="ARBA00022670"/>
    </source>
</evidence>
<keyword evidence="3" id="KW-0645">Protease</keyword>
<protein>
    <submittedName>
        <fullName evidence="10">Diguanylate cyclase</fullName>
    </submittedName>
</protein>
<dbReference type="InterPro" id="IPR036264">
    <property type="entry name" value="Bact_exopeptidase_dim_dom"/>
</dbReference>
<keyword evidence="8" id="KW-0482">Metalloprotease</keyword>
<dbReference type="OrthoDB" id="9761532at2"/>
<dbReference type="Gene3D" id="3.40.630.10">
    <property type="entry name" value="Zn peptidases"/>
    <property type="match status" value="1"/>
</dbReference>
<dbReference type="GO" id="GO:0016805">
    <property type="term" value="F:dipeptidase activity"/>
    <property type="evidence" value="ECO:0007669"/>
    <property type="project" value="UniProtKB-KW"/>
</dbReference>